<dbReference type="SUPFAM" id="SSF52540">
    <property type="entry name" value="P-loop containing nucleoside triphosphate hydrolases"/>
    <property type="match status" value="1"/>
</dbReference>
<evidence type="ECO:0000259" key="1">
    <source>
        <dbReference type="Pfam" id="PF13304"/>
    </source>
</evidence>
<organism evidence="2 3">
    <name type="scientific">Faecalibacterium prausnitzii</name>
    <dbReference type="NCBI Taxonomy" id="853"/>
    <lineage>
        <taxon>Bacteria</taxon>
        <taxon>Bacillati</taxon>
        <taxon>Bacillota</taxon>
        <taxon>Clostridia</taxon>
        <taxon>Eubacteriales</taxon>
        <taxon>Oscillospiraceae</taxon>
        <taxon>Faecalibacterium</taxon>
    </lineage>
</organism>
<dbReference type="PANTHER" id="PTHR40396">
    <property type="entry name" value="ATPASE-LIKE PROTEIN"/>
    <property type="match status" value="1"/>
</dbReference>
<dbReference type="EMBL" id="CYXN01000020">
    <property type="protein sequence ID" value="CUN13923.1"/>
    <property type="molecule type" value="Genomic_DNA"/>
</dbReference>
<reference evidence="2 3" key="1">
    <citation type="submission" date="2015-09" db="EMBL/GenBank/DDBJ databases">
        <authorList>
            <consortium name="Pathogen Informatics"/>
        </authorList>
    </citation>
    <scope>NUCLEOTIDE SEQUENCE [LARGE SCALE GENOMIC DNA]</scope>
    <source>
        <strain evidence="2 3">2789STDY5834970</strain>
    </source>
</reference>
<accession>A0A173UFS0</accession>
<dbReference type="Pfam" id="PF13304">
    <property type="entry name" value="AAA_21"/>
    <property type="match status" value="1"/>
</dbReference>
<name>A0A173UFS0_9FIRM</name>
<dbReference type="GO" id="GO:0016887">
    <property type="term" value="F:ATP hydrolysis activity"/>
    <property type="evidence" value="ECO:0007669"/>
    <property type="project" value="InterPro"/>
</dbReference>
<dbReference type="GO" id="GO:0005524">
    <property type="term" value="F:ATP binding"/>
    <property type="evidence" value="ECO:0007669"/>
    <property type="project" value="InterPro"/>
</dbReference>
<dbReference type="InterPro" id="IPR027417">
    <property type="entry name" value="P-loop_NTPase"/>
</dbReference>
<feature type="domain" description="ATPase AAA-type core" evidence="1">
    <location>
        <begin position="46"/>
        <end position="334"/>
    </location>
</feature>
<dbReference type="RefSeq" id="WP_055186488.1">
    <property type="nucleotide sequence ID" value="NZ_CYXN01000020.1"/>
</dbReference>
<dbReference type="PANTHER" id="PTHR40396:SF1">
    <property type="entry name" value="ATPASE AAA-TYPE CORE DOMAIN-CONTAINING PROTEIN"/>
    <property type="match status" value="1"/>
</dbReference>
<dbReference type="OrthoDB" id="9809324at2"/>
<dbReference type="Gene3D" id="3.40.50.300">
    <property type="entry name" value="P-loop containing nucleotide triphosphate hydrolases"/>
    <property type="match status" value="1"/>
</dbReference>
<dbReference type="Proteomes" id="UP000095649">
    <property type="component" value="Unassembled WGS sequence"/>
</dbReference>
<evidence type="ECO:0000313" key="3">
    <source>
        <dbReference type="Proteomes" id="UP000095649"/>
    </source>
</evidence>
<evidence type="ECO:0000313" key="2">
    <source>
        <dbReference type="EMBL" id="CUN13923.1"/>
    </source>
</evidence>
<proteinExistence type="predicted"/>
<dbReference type="AlphaFoldDB" id="A0A173UFS0"/>
<sequence>MLLQFSVTNHRSIKDTAIISLKASTDKSLSDCLISPDEKKQLVPVLALYGANAAGKSNVLHALLLMREMVCGRYAKLLKGESLPQEPFAFTDQPTQPTSFEAIYFYGGIKYAYGFSFDKSKVLTEYLYHWPNGREALIFSREGNDYQFRENIQEQLTLSGRTAENRLYLSSSNEWNCPQTEKAYLWFFEKLTGFMGTEMRLDATLSAIRQGGSEKSRILHEMLYADLGIKDIRITGSKEEPIISALHTLDAEDGASRGFWLPLGQESVGTQRFFSRIGMWLAALESGSVLVVDEIESSMHPLLTRHLIEMVQDAAINTNHAQLIFTTHDTGLLDLTLLRRDQIWFAEKNEKTMQTDVYALTKFSLRKGENIAKGYLQGRYGAIPHVRKELLKSV</sequence>
<dbReference type="InterPro" id="IPR003959">
    <property type="entry name" value="ATPase_AAA_core"/>
</dbReference>
<protein>
    <submittedName>
        <fullName evidence="2">Predicted ATPase</fullName>
    </submittedName>
</protein>
<gene>
    <name evidence="2" type="ORF">ERS852582_02109</name>
</gene>